<dbReference type="InParanoid" id="A0A067MYQ8"/>
<dbReference type="InterPro" id="IPR036291">
    <property type="entry name" value="NAD(P)-bd_dom_sf"/>
</dbReference>
<dbReference type="InterPro" id="IPR051935">
    <property type="entry name" value="HSDL2"/>
</dbReference>
<protein>
    <recommendedName>
        <fullName evidence="3">NAD(P)-binding protein</fullName>
    </recommendedName>
</protein>
<reference evidence="2" key="1">
    <citation type="journal article" date="2014" name="Proc. Natl. Acad. Sci. U.S.A.">
        <title>Extensive sampling of basidiomycete genomes demonstrates inadequacy of the white-rot/brown-rot paradigm for wood decay fungi.</title>
        <authorList>
            <person name="Riley R."/>
            <person name="Salamov A.A."/>
            <person name="Brown D.W."/>
            <person name="Nagy L.G."/>
            <person name="Floudas D."/>
            <person name="Held B.W."/>
            <person name="Levasseur A."/>
            <person name="Lombard V."/>
            <person name="Morin E."/>
            <person name="Otillar R."/>
            <person name="Lindquist E.A."/>
            <person name="Sun H."/>
            <person name="LaButti K.M."/>
            <person name="Schmutz J."/>
            <person name="Jabbour D."/>
            <person name="Luo H."/>
            <person name="Baker S.E."/>
            <person name="Pisabarro A.G."/>
            <person name="Walton J.D."/>
            <person name="Blanchette R.A."/>
            <person name="Henrissat B."/>
            <person name="Martin F."/>
            <person name="Cullen D."/>
            <person name="Hibbett D.S."/>
            <person name="Grigoriev I.V."/>
        </authorList>
    </citation>
    <scope>NUCLEOTIDE SEQUENCE [LARGE SCALE GENOMIC DNA]</scope>
    <source>
        <strain evidence="2">FD-172 SS1</strain>
    </source>
</reference>
<dbReference type="HOGENOM" id="CLU_010194_2_2_1"/>
<evidence type="ECO:0000313" key="2">
    <source>
        <dbReference type="Proteomes" id="UP000027195"/>
    </source>
</evidence>
<proteinExistence type="predicted"/>
<keyword evidence="2" id="KW-1185">Reference proteome</keyword>
<dbReference type="PANTHER" id="PTHR42808">
    <property type="entry name" value="HYDROXYSTEROID DEHYDROGENASE-LIKE PROTEIN 2"/>
    <property type="match status" value="1"/>
</dbReference>
<dbReference type="InterPro" id="IPR002347">
    <property type="entry name" value="SDR_fam"/>
</dbReference>
<evidence type="ECO:0000313" key="1">
    <source>
        <dbReference type="EMBL" id="KDQ20853.1"/>
    </source>
</evidence>
<organism evidence="1 2">
    <name type="scientific">Botryobasidium botryosum (strain FD-172 SS1)</name>
    <dbReference type="NCBI Taxonomy" id="930990"/>
    <lineage>
        <taxon>Eukaryota</taxon>
        <taxon>Fungi</taxon>
        <taxon>Dikarya</taxon>
        <taxon>Basidiomycota</taxon>
        <taxon>Agaricomycotina</taxon>
        <taxon>Agaricomycetes</taxon>
        <taxon>Cantharellales</taxon>
        <taxon>Botryobasidiaceae</taxon>
        <taxon>Botryobasidium</taxon>
    </lineage>
</organism>
<dbReference type="Gene3D" id="3.40.50.720">
    <property type="entry name" value="NAD(P)-binding Rossmann-like Domain"/>
    <property type="match status" value="1"/>
</dbReference>
<dbReference type="SUPFAM" id="SSF51735">
    <property type="entry name" value="NAD(P)-binding Rossmann-fold domains"/>
    <property type="match status" value="1"/>
</dbReference>
<gene>
    <name evidence="1" type="ORF">BOTBODRAFT_26874</name>
</gene>
<name>A0A067MYQ8_BOTB1</name>
<dbReference type="OrthoDB" id="5327538at2759"/>
<dbReference type="AlphaFoldDB" id="A0A067MYQ8"/>
<accession>A0A067MYQ8</accession>
<sequence length="341" mass="38351">MPSVKSNGRIAVVFGASRGLGKDIALRLAKEGYAVGVAAKSTEDKSSGVQARYKLDGTIESVVREIEAFGGQALALPWDAVTSTFESINALLTKITTHFPAPAFHLHSIIYNAGALSWRSIPKTDMKKFDLLWSVNARGSFVAVRESLTWLRKAEESRNDPTWTPKIIIVAPPIYSRFFRGKVPYAMSKIPMTALVMGLPVDISRAYGPSCRITPVGLWPATSIQSAATASMESNPERDGAKYLRRPEIWSEAVYRILSDEDKEKIQGRPLIDEDYLRERWAFEDQDFAKYRLDPNVEPKRAVPKQFPDLRVEEEDEELISTEDLERMRHIFDSEKTKAKL</sequence>
<dbReference type="Proteomes" id="UP000027195">
    <property type="component" value="Unassembled WGS sequence"/>
</dbReference>
<dbReference type="Pfam" id="PF00106">
    <property type="entry name" value="adh_short"/>
    <property type="match status" value="1"/>
</dbReference>
<evidence type="ECO:0008006" key="3">
    <source>
        <dbReference type="Google" id="ProtNLM"/>
    </source>
</evidence>
<dbReference type="PANTHER" id="PTHR42808:SF4">
    <property type="entry name" value="SHORT CHAIN DEHYDROGENASE"/>
    <property type="match status" value="1"/>
</dbReference>
<dbReference type="STRING" id="930990.A0A067MYQ8"/>
<dbReference type="EMBL" id="KL198017">
    <property type="protein sequence ID" value="KDQ20853.1"/>
    <property type="molecule type" value="Genomic_DNA"/>
</dbReference>